<evidence type="ECO:0000313" key="1">
    <source>
        <dbReference type="EMBL" id="PHJ22771.1"/>
    </source>
</evidence>
<dbReference type="EMBL" id="MIGC01001491">
    <property type="protein sequence ID" value="PHJ22771.1"/>
    <property type="molecule type" value="Genomic_DNA"/>
</dbReference>
<evidence type="ECO:0000313" key="2">
    <source>
        <dbReference type="Proteomes" id="UP000221165"/>
    </source>
</evidence>
<comment type="caution">
    <text evidence="1">The sequence shown here is derived from an EMBL/GenBank/DDBJ whole genome shotgun (WGS) entry which is preliminary data.</text>
</comment>
<dbReference type="GeneID" id="94426785"/>
<name>A0A2C6KFH8_9APIC</name>
<gene>
    <name evidence="1" type="ORF">CSUI_003376</name>
</gene>
<dbReference type="VEuPathDB" id="ToxoDB:CSUI_003376"/>
<organism evidence="1 2">
    <name type="scientific">Cystoisospora suis</name>
    <dbReference type="NCBI Taxonomy" id="483139"/>
    <lineage>
        <taxon>Eukaryota</taxon>
        <taxon>Sar</taxon>
        <taxon>Alveolata</taxon>
        <taxon>Apicomplexa</taxon>
        <taxon>Conoidasida</taxon>
        <taxon>Coccidia</taxon>
        <taxon>Eucoccidiorida</taxon>
        <taxon>Eimeriorina</taxon>
        <taxon>Sarcocystidae</taxon>
        <taxon>Cystoisospora</taxon>
    </lineage>
</organism>
<keyword evidence="2" id="KW-1185">Reference proteome</keyword>
<dbReference type="RefSeq" id="XP_067924448.1">
    <property type="nucleotide sequence ID" value="XM_068063574.1"/>
</dbReference>
<accession>A0A2C6KFH8</accession>
<dbReference type="AlphaFoldDB" id="A0A2C6KFH8"/>
<reference evidence="1 2" key="1">
    <citation type="journal article" date="2017" name="Int. J. Parasitol.">
        <title>The genome of the protozoan parasite Cystoisospora suis and a reverse vaccinology approach to identify vaccine candidates.</title>
        <authorList>
            <person name="Palmieri N."/>
            <person name="Shrestha A."/>
            <person name="Ruttkowski B."/>
            <person name="Beck T."/>
            <person name="Vogl C."/>
            <person name="Tomley F."/>
            <person name="Blake D.P."/>
            <person name="Joachim A."/>
        </authorList>
    </citation>
    <scope>NUCLEOTIDE SEQUENCE [LARGE SCALE GENOMIC DNA]</scope>
    <source>
        <strain evidence="1 2">Wien I</strain>
    </source>
</reference>
<protein>
    <submittedName>
        <fullName evidence="1">Uncharacterized protein</fullName>
    </submittedName>
</protein>
<sequence length="62" mass="6645">MEVSRVRAFPAGILRQTTGEKPLGKHLELKFCTKQLGGSTVFETTAVSSETFTKKTDGSPSG</sequence>
<proteinExistence type="predicted"/>
<dbReference type="Proteomes" id="UP000221165">
    <property type="component" value="Unassembled WGS sequence"/>
</dbReference>